<proteinExistence type="predicted"/>
<evidence type="ECO:0000313" key="2">
    <source>
        <dbReference type="Proteomes" id="UP001153954"/>
    </source>
</evidence>
<protein>
    <submittedName>
        <fullName evidence="1">Uncharacterized protein</fullName>
    </submittedName>
</protein>
<sequence>MVTTRKLKHDTPHLHMGRHFYDSSSASTELPVNILQSTIANISYNGASSTLTNGPSNDSPAVMTTELLSLEIVSVTCPIEERPESSAN</sequence>
<organism evidence="1 2">
    <name type="scientific">Euphydryas editha</name>
    <name type="common">Edith's checkerspot</name>
    <dbReference type="NCBI Taxonomy" id="104508"/>
    <lineage>
        <taxon>Eukaryota</taxon>
        <taxon>Metazoa</taxon>
        <taxon>Ecdysozoa</taxon>
        <taxon>Arthropoda</taxon>
        <taxon>Hexapoda</taxon>
        <taxon>Insecta</taxon>
        <taxon>Pterygota</taxon>
        <taxon>Neoptera</taxon>
        <taxon>Endopterygota</taxon>
        <taxon>Lepidoptera</taxon>
        <taxon>Glossata</taxon>
        <taxon>Ditrysia</taxon>
        <taxon>Papilionoidea</taxon>
        <taxon>Nymphalidae</taxon>
        <taxon>Nymphalinae</taxon>
        <taxon>Euphydryas</taxon>
    </lineage>
</organism>
<dbReference type="Proteomes" id="UP001153954">
    <property type="component" value="Unassembled WGS sequence"/>
</dbReference>
<dbReference type="AlphaFoldDB" id="A0AAU9URG3"/>
<reference evidence="1" key="1">
    <citation type="submission" date="2022-03" db="EMBL/GenBank/DDBJ databases">
        <authorList>
            <person name="Tunstrom K."/>
        </authorList>
    </citation>
    <scope>NUCLEOTIDE SEQUENCE</scope>
</reference>
<keyword evidence="2" id="KW-1185">Reference proteome</keyword>
<evidence type="ECO:0000313" key="1">
    <source>
        <dbReference type="EMBL" id="CAH2101758.1"/>
    </source>
</evidence>
<comment type="caution">
    <text evidence="1">The sequence shown here is derived from an EMBL/GenBank/DDBJ whole genome shotgun (WGS) entry which is preliminary data.</text>
</comment>
<name>A0AAU9URG3_EUPED</name>
<gene>
    <name evidence="1" type="ORF">EEDITHA_LOCUS16481</name>
</gene>
<accession>A0AAU9URG3</accession>
<dbReference type="EMBL" id="CAKOGL010000024">
    <property type="protein sequence ID" value="CAH2101758.1"/>
    <property type="molecule type" value="Genomic_DNA"/>
</dbReference>